<keyword evidence="3" id="KW-1185">Reference proteome</keyword>
<protein>
    <recommendedName>
        <fullName evidence="1">MATH domain-containing protein</fullName>
    </recommendedName>
</protein>
<dbReference type="EMBL" id="CM002871">
    <property type="protein sequence ID" value="KFK39375.1"/>
    <property type="molecule type" value="Genomic_DNA"/>
</dbReference>
<dbReference type="Proteomes" id="UP000029120">
    <property type="component" value="Chromosome 3"/>
</dbReference>
<dbReference type="Gramene" id="KFK39375">
    <property type="protein sequence ID" value="KFK39375"/>
    <property type="gene ID" value="AALP_AA3G236600"/>
</dbReference>
<name>A0A087HB73_ARAAL</name>
<dbReference type="SMART" id="SM00061">
    <property type="entry name" value="MATH"/>
    <property type="match status" value="2"/>
</dbReference>
<evidence type="ECO:0000313" key="2">
    <source>
        <dbReference type="EMBL" id="KFK39375.1"/>
    </source>
</evidence>
<dbReference type="PANTHER" id="PTHR46162">
    <property type="entry name" value="TRAF-LIKE FAMILY PROTEIN"/>
    <property type="match status" value="1"/>
</dbReference>
<dbReference type="OrthoDB" id="192247at2759"/>
<gene>
    <name evidence="2" type="ordered locus">AALP_Aa3g236600</name>
</gene>
<dbReference type="OMA" id="ESTHTWE"/>
<accession>A0A087HB73</accession>
<dbReference type="PANTHER" id="PTHR46162:SF43">
    <property type="entry name" value="TRAF-LIKE FAMILY PROTEIN"/>
    <property type="match status" value="1"/>
</dbReference>
<evidence type="ECO:0000313" key="3">
    <source>
        <dbReference type="Proteomes" id="UP000029120"/>
    </source>
</evidence>
<reference evidence="3" key="1">
    <citation type="journal article" date="2015" name="Nat. Plants">
        <title>Genome expansion of Arabis alpina linked with retrotransposition and reduced symmetric DNA methylation.</title>
        <authorList>
            <person name="Willing E.M."/>
            <person name="Rawat V."/>
            <person name="Mandakova T."/>
            <person name="Maumus F."/>
            <person name="James G.V."/>
            <person name="Nordstroem K.J."/>
            <person name="Becker C."/>
            <person name="Warthmann N."/>
            <person name="Chica C."/>
            <person name="Szarzynska B."/>
            <person name="Zytnicki M."/>
            <person name="Albani M.C."/>
            <person name="Kiefer C."/>
            <person name="Bergonzi S."/>
            <person name="Castaings L."/>
            <person name="Mateos J.L."/>
            <person name="Berns M.C."/>
            <person name="Bujdoso N."/>
            <person name="Piofczyk T."/>
            <person name="de Lorenzo L."/>
            <person name="Barrero-Sicilia C."/>
            <person name="Mateos I."/>
            <person name="Piednoel M."/>
            <person name="Hagmann J."/>
            <person name="Chen-Min-Tao R."/>
            <person name="Iglesias-Fernandez R."/>
            <person name="Schuster S.C."/>
            <person name="Alonso-Blanco C."/>
            <person name="Roudier F."/>
            <person name="Carbonero P."/>
            <person name="Paz-Ares J."/>
            <person name="Davis S.J."/>
            <person name="Pecinka A."/>
            <person name="Quesneville H."/>
            <person name="Colot V."/>
            <person name="Lysak M.A."/>
            <person name="Weigel D."/>
            <person name="Coupland G."/>
            <person name="Schneeberger K."/>
        </authorList>
    </citation>
    <scope>NUCLEOTIDE SEQUENCE [LARGE SCALE GENOMIC DNA]</scope>
    <source>
        <strain evidence="3">cv. Pajares</strain>
    </source>
</reference>
<dbReference type="PROSITE" id="PS50144">
    <property type="entry name" value="MATH"/>
    <property type="match status" value="2"/>
</dbReference>
<evidence type="ECO:0000259" key="1">
    <source>
        <dbReference type="PROSITE" id="PS50144"/>
    </source>
</evidence>
<dbReference type="InterPro" id="IPR008974">
    <property type="entry name" value="TRAF-like"/>
</dbReference>
<dbReference type="InterPro" id="IPR002083">
    <property type="entry name" value="MATH/TRAF_dom"/>
</dbReference>
<organism evidence="2 3">
    <name type="scientific">Arabis alpina</name>
    <name type="common">Alpine rock-cress</name>
    <dbReference type="NCBI Taxonomy" id="50452"/>
    <lineage>
        <taxon>Eukaryota</taxon>
        <taxon>Viridiplantae</taxon>
        <taxon>Streptophyta</taxon>
        <taxon>Embryophyta</taxon>
        <taxon>Tracheophyta</taxon>
        <taxon>Spermatophyta</taxon>
        <taxon>Magnoliopsida</taxon>
        <taxon>eudicotyledons</taxon>
        <taxon>Gunneridae</taxon>
        <taxon>Pentapetalae</taxon>
        <taxon>rosids</taxon>
        <taxon>malvids</taxon>
        <taxon>Brassicales</taxon>
        <taxon>Brassicaceae</taxon>
        <taxon>Arabideae</taxon>
        <taxon>Arabis</taxon>
    </lineage>
</organism>
<proteinExistence type="predicted"/>
<sequence>MESFNTLLKSTYPRYYESRRFTVGGYRWTLFVYPNGKEEDGGSGYLSLYVAIDSSSLVPAQPDVYADLRFYIFNNNEKKYFTIQDTNVWKFNAVKTMWGFSQALPRDTFKDPKNGYLFDGDHSEFGVDVTIPSAFKESEVFSLTESFPNPIFSRRFLKYSMLDQDYYMSDMFTIGGRSWNLQVNPNSQSKAEGNYLMMYLFFNANGQKMKPYDKFYVRAKLRVLSQRQENNFERQLDAWYMGYEGSYGWGVTPFMPLSELRDPSKGFLVNDMLNVEVELKILSSTKYLPP</sequence>
<feature type="domain" description="MATH" evidence="1">
    <location>
        <begin position="149"/>
        <end position="279"/>
    </location>
</feature>
<dbReference type="Gene3D" id="2.60.210.10">
    <property type="entry name" value="Apoptosis, Tumor Necrosis Factor Receptor Associated Protein 2, Chain A"/>
    <property type="match status" value="2"/>
</dbReference>
<feature type="domain" description="MATH" evidence="1">
    <location>
        <begin position="1"/>
        <end position="129"/>
    </location>
</feature>
<dbReference type="Pfam" id="PF22486">
    <property type="entry name" value="MATH_2"/>
    <property type="match status" value="2"/>
</dbReference>
<dbReference type="AlphaFoldDB" id="A0A087HB73"/>
<dbReference type="CDD" id="cd00121">
    <property type="entry name" value="MATH"/>
    <property type="match status" value="2"/>
</dbReference>
<dbReference type="eggNOG" id="KOG1987">
    <property type="taxonomic scope" value="Eukaryota"/>
</dbReference>
<dbReference type="SUPFAM" id="SSF49599">
    <property type="entry name" value="TRAF domain-like"/>
    <property type="match status" value="2"/>
</dbReference>